<feature type="transmembrane region" description="Helical" evidence="7">
    <location>
        <begin position="111"/>
        <end position="132"/>
    </location>
</feature>
<dbReference type="Proteomes" id="UP000189796">
    <property type="component" value="Chromosome I"/>
</dbReference>
<dbReference type="AlphaFoldDB" id="A0A1M5LK22"/>
<keyword evidence="4 7" id="KW-0812">Transmembrane</keyword>
<dbReference type="PROSITE" id="PS50928">
    <property type="entry name" value="ABC_TM1"/>
    <property type="match status" value="1"/>
</dbReference>
<dbReference type="RefSeq" id="WP_079601288.1">
    <property type="nucleotide sequence ID" value="NZ_LT670817.1"/>
</dbReference>
<reference evidence="9 10" key="1">
    <citation type="submission" date="2016-11" db="EMBL/GenBank/DDBJ databases">
        <authorList>
            <person name="Jaros S."/>
            <person name="Januszkiewicz K."/>
            <person name="Wedrychowicz H."/>
        </authorList>
    </citation>
    <scope>NUCLEOTIDE SEQUENCE [LARGE SCALE GENOMIC DNA]</scope>
    <source>
        <strain evidence="9 10">GAS138</strain>
    </source>
</reference>
<keyword evidence="5 7" id="KW-1133">Transmembrane helix</keyword>
<dbReference type="CDD" id="cd06261">
    <property type="entry name" value="TM_PBP2"/>
    <property type="match status" value="1"/>
</dbReference>
<feature type="transmembrane region" description="Helical" evidence="7">
    <location>
        <begin position="235"/>
        <end position="256"/>
    </location>
</feature>
<feature type="transmembrane region" description="Helical" evidence="7">
    <location>
        <begin position="24"/>
        <end position="45"/>
    </location>
</feature>
<evidence type="ECO:0000256" key="3">
    <source>
        <dbReference type="ARBA" id="ARBA00022475"/>
    </source>
</evidence>
<feature type="transmembrane region" description="Helical" evidence="7">
    <location>
        <begin position="77"/>
        <end position="99"/>
    </location>
</feature>
<comment type="similarity">
    <text evidence="7">Belongs to the binding-protein-dependent transport system permease family.</text>
</comment>
<organism evidence="9 10">
    <name type="scientific">Bradyrhizobium erythrophlei</name>
    <dbReference type="NCBI Taxonomy" id="1437360"/>
    <lineage>
        <taxon>Bacteria</taxon>
        <taxon>Pseudomonadati</taxon>
        <taxon>Pseudomonadota</taxon>
        <taxon>Alphaproteobacteria</taxon>
        <taxon>Hyphomicrobiales</taxon>
        <taxon>Nitrobacteraceae</taxon>
        <taxon>Bradyrhizobium</taxon>
    </lineage>
</organism>
<feature type="transmembrane region" description="Helical" evidence="7">
    <location>
        <begin position="138"/>
        <end position="158"/>
    </location>
</feature>
<dbReference type="PANTHER" id="PTHR30151:SF0">
    <property type="entry name" value="ABC TRANSPORTER PERMEASE PROTEIN MJ0413-RELATED"/>
    <property type="match status" value="1"/>
</dbReference>
<dbReference type="GO" id="GO:0005886">
    <property type="term" value="C:plasma membrane"/>
    <property type="evidence" value="ECO:0007669"/>
    <property type="project" value="UniProtKB-SubCell"/>
</dbReference>
<dbReference type="SUPFAM" id="SSF161098">
    <property type="entry name" value="MetI-like"/>
    <property type="match status" value="1"/>
</dbReference>
<evidence type="ECO:0000259" key="8">
    <source>
        <dbReference type="PROSITE" id="PS50928"/>
    </source>
</evidence>
<dbReference type="Pfam" id="PF00528">
    <property type="entry name" value="BPD_transp_1"/>
    <property type="match status" value="1"/>
</dbReference>
<proteinExistence type="inferred from homology"/>
<dbReference type="GO" id="GO:0055085">
    <property type="term" value="P:transmembrane transport"/>
    <property type="evidence" value="ECO:0007669"/>
    <property type="project" value="InterPro"/>
</dbReference>
<evidence type="ECO:0000256" key="1">
    <source>
        <dbReference type="ARBA" id="ARBA00004651"/>
    </source>
</evidence>
<evidence type="ECO:0000256" key="5">
    <source>
        <dbReference type="ARBA" id="ARBA00022989"/>
    </source>
</evidence>
<protein>
    <submittedName>
        <fullName evidence="9">NitT/TauT family transport system permease protein</fullName>
    </submittedName>
</protein>
<dbReference type="InterPro" id="IPR035906">
    <property type="entry name" value="MetI-like_sf"/>
</dbReference>
<keyword evidence="3" id="KW-1003">Cell membrane</keyword>
<evidence type="ECO:0000256" key="2">
    <source>
        <dbReference type="ARBA" id="ARBA00022448"/>
    </source>
</evidence>
<evidence type="ECO:0000256" key="6">
    <source>
        <dbReference type="ARBA" id="ARBA00023136"/>
    </source>
</evidence>
<evidence type="ECO:0000256" key="7">
    <source>
        <dbReference type="RuleBase" id="RU363032"/>
    </source>
</evidence>
<gene>
    <name evidence="9" type="ORF">SAMN05443248_2263</name>
</gene>
<evidence type="ECO:0000313" key="10">
    <source>
        <dbReference type="Proteomes" id="UP000189796"/>
    </source>
</evidence>
<dbReference type="PANTHER" id="PTHR30151">
    <property type="entry name" value="ALKANE SULFONATE ABC TRANSPORTER-RELATED, MEMBRANE SUBUNIT"/>
    <property type="match status" value="1"/>
</dbReference>
<dbReference type="OrthoDB" id="8138334at2"/>
<name>A0A1M5LK22_9BRAD</name>
<sequence>MSDTAPRAGSASLAAMLLAAMKRLGMSALPFVVVILLWQFASLFFPRFLFPSLIDVFWRCLQIFSDGAMFSDVLATVLRILAGLAGAFIVGGLLALVMVRSRVVDDFLSPILTLFQGIPALSWVVFAIIWFHGVEFRIFFIMVMTTLPAFTFQVLGALRAMSRDLMEMVFSFRPTRLKLFRVMIAPAILPDILTAWKVNLGNASRVVVVAELVGATGGVGYQLLQQQQLFDMAGALAWTLQLVFFVLIVQGALTLIEKSAFRYRAVSERAI</sequence>
<evidence type="ECO:0000256" key="4">
    <source>
        <dbReference type="ARBA" id="ARBA00022692"/>
    </source>
</evidence>
<keyword evidence="2 7" id="KW-0813">Transport</keyword>
<comment type="subcellular location">
    <subcellularLocation>
        <location evidence="1 7">Cell membrane</location>
        <topology evidence="1 7">Multi-pass membrane protein</topology>
    </subcellularLocation>
</comment>
<feature type="transmembrane region" description="Helical" evidence="7">
    <location>
        <begin position="179"/>
        <end position="196"/>
    </location>
</feature>
<feature type="domain" description="ABC transmembrane type-1" evidence="8">
    <location>
        <begin position="73"/>
        <end position="253"/>
    </location>
</feature>
<dbReference type="EMBL" id="LT670817">
    <property type="protein sequence ID" value="SHG65378.1"/>
    <property type="molecule type" value="Genomic_DNA"/>
</dbReference>
<keyword evidence="6 7" id="KW-0472">Membrane</keyword>
<evidence type="ECO:0000313" key="9">
    <source>
        <dbReference type="EMBL" id="SHG65378.1"/>
    </source>
</evidence>
<dbReference type="InterPro" id="IPR000515">
    <property type="entry name" value="MetI-like"/>
</dbReference>
<dbReference type="Gene3D" id="1.10.3720.10">
    <property type="entry name" value="MetI-like"/>
    <property type="match status" value="1"/>
</dbReference>
<accession>A0A1M5LK22</accession>